<evidence type="ECO:0000256" key="1">
    <source>
        <dbReference type="ARBA" id="ARBA00004123"/>
    </source>
</evidence>
<evidence type="ECO:0000256" key="3">
    <source>
        <dbReference type="ARBA" id="ARBA00022705"/>
    </source>
</evidence>
<dbReference type="CDD" id="cd11710">
    <property type="entry name" value="GINS_A_psf1"/>
    <property type="match status" value="1"/>
</dbReference>
<evidence type="ECO:0000256" key="4">
    <source>
        <dbReference type="ARBA" id="ARBA00023242"/>
    </source>
</evidence>
<reference evidence="7 8" key="1">
    <citation type="submission" date="2019-09" db="EMBL/GenBank/DDBJ databases">
        <title>A chromosome-level genome assembly of the Chinese tupelo Nyssa sinensis.</title>
        <authorList>
            <person name="Yang X."/>
            <person name="Kang M."/>
            <person name="Yang Y."/>
            <person name="Xiong H."/>
            <person name="Wang M."/>
            <person name="Zhang Z."/>
            <person name="Wang Z."/>
            <person name="Wu H."/>
            <person name="Ma T."/>
            <person name="Liu J."/>
            <person name="Xi Z."/>
        </authorList>
    </citation>
    <scope>NUCLEOTIDE SEQUENCE [LARGE SCALE GENOMIC DNA]</scope>
    <source>
        <strain evidence="7">J267</strain>
        <tissue evidence="7">Leaf</tissue>
    </source>
</reference>
<dbReference type="Gene3D" id="1.20.58.1030">
    <property type="match status" value="1"/>
</dbReference>
<dbReference type="GO" id="GO:0000811">
    <property type="term" value="C:GINS complex"/>
    <property type="evidence" value="ECO:0007669"/>
    <property type="project" value="InterPro"/>
</dbReference>
<dbReference type="EMBL" id="CM018036">
    <property type="protein sequence ID" value="KAA8540473.1"/>
    <property type="molecule type" value="Genomic_DNA"/>
</dbReference>
<evidence type="ECO:0000256" key="2">
    <source>
        <dbReference type="ARBA" id="ARBA00006677"/>
    </source>
</evidence>
<evidence type="ECO:0000259" key="5">
    <source>
        <dbReference type="Pfam" id="PF05916"/>
    </source>
</evidence>
<protein>
    <submittedName>
        <fullName evidence="7">Uncharacterized protein</fullName>
    </submittedName>
</protein>
<feature type="domain" description="DNA replication complex GINS protein PSF1 C-terminal" evidence="6">
    <location>
        <begin position="146"/>
        <end position="196"/>
    </location>
</feature>
<dbReference type="AlphaFoldDB" id="A0A5J5BBG8"/>
<dbReference type="InterPro" id="IPR021151">
    <property type="entry name" value="GINS_A"/>
</dbReference>
<dbReference type="GO" id="GO:1902983">
    <property type="term" value="P:DNA strand elongation involved in mitotic DNA replication"/>
    <property type="evidence" value="ECO:0007669"/>
    <property type="project" value="TreeGrafter"/>
</dbReference>
<gene>
    <name evidence="7" type="ORF">F0562_024608</name>
</gene>
<evidence type="ECO:0000313" key="8">
    <source>
        <dbReference type="Proteomes" id="UP000325577"/>
    </source>
</evidence>
<organism evidence="7 8">
    <name type="scientific">Nyssa sinensis</name>
    <dbReference type="NCBI Taxonomy" id="561372"/>
    <lineage>
        <taxon>Eukaryota</taxon>
        <taxon>Viridiplantae</taxon>
        <taxon>Streptophyta</taxon>
        <taxon>Embryophyta</taxon>
        <taxon>Tracheophyta</taxon>
        <taxon>Spermatophyta</taxon>
        <taxon>Magnoliopsida</taxon>
        <taxon>eudicotyledons</taxon>
        <taxon>Gunneridae</taxon>
        <taxon>Pentapetalae</taxon>
        <taxon>asterids</taxon>
        <taxon>Cornales</taxon>
        <taxon>Nyssaceae</taxon>
        <taxon>Nyssa</taxon>
    </lineage>
</organism>
<dbReference type="InterPro" id="IPR005339">
    <property type="entry name" value="GINS_Psf1"/>
</dbReference>
<dbReference type="Pfam" id="PF05916">
    <property type="entry name" value="Sld5"/>
    <property type="match status" value="1"/>
</dbReference>
<dbReference type="InterPro" id="IPR056783">
    <property type="entry name" value="PSF1_C"/>
</dbReference>
<dbReference type="PANTHER" id="PTHR12914">
    <property type="entry name" value="PARTNER OF SLD5"/>
    <property type="match status" value="1"/>
</dbReference>
<evidence type="ECO:0000259" key="6">
    <source>
        <dbReference type="Pfam" id="PF24997"/>
    </source>
</evidence>
<dbReference type="SUPFAM" id="SSF158573">
    <property type="entry name" value="GINS helical bundle-like"/>
    <property type="match status" value="1"/>
</dbReference>
<comment type="similarity">
    <text evidence="2">Belongs to the GINS1/PSF1 family.</text>
</comment>
<keyword evidence="4" id="KW-0539">Nucleus</keyword>
<name>A0A5J5BBG8_9ASTE</name>
<keyword evidence="8" id="KW-1185">Reference proteome</keyword>
<sequence>MYGKKACELVKELSSSEPGQLAAFNSNLFAQVIEECNFHFLQLQSLLSKVQGEGMENQTARNADHFGALIHHLSLVRDKRCLMAYVYNRAEVIRSFGWTIEPPLPEEIQEKLSSSEKEYSKNHSATIKSYRSEVDLDLAVDMVPPKDPYIKVRVLDDIGTVALSDQIANLARHAILFLRRTDAETYISQGLMEELTG</sequence>
<accession>A0A5J5BBG8</accession>
<dbReference type="Proteomes" id="UP000325577">
    <property type="component" value="Linkage Group LG13"/>
</dbReference>
<feature type="domain" description="GINS subunit" evidence="5">
    <location>
        <begin position="47"/>
        <end position="133"/>
    </location>
</feature>
<dbReference type="PANTHER" id="PTHR12914:SF2">
    <property type="entry name" value="DNA REPLICATION COMPLEX GINS PROTEIN PSF1"/>
    <property type="match status" value="1"/>
</dbReference>
<evidence type="ECO:0000313" key="7">
    <source>
        <dbReference type="EMBL" id="KAA8540473.1"/>
    </source>
</evidence>
<proteinExistence type="inferred from homology"/>
<dbReference type="Pfam" id="PF24997">
    <property type="entry name" value="PSF1_C"/>
    <property type="match status" value="1"/>
</dbReference>
<keyword evidence="3" id="KW-0235">DNA replication</keyword>
<dbReference type="OrthoDB" id="10252587at2759"/>
<comment type="subcellular location">
    <subcellularLocation>
        <location evidence="1">Nucleus</location>
    </subcellularLocation>
</comment>
<dbReference type="InterPro" id="IPR036224">
    <property type="entry name" value="GINS_bundle-like_dom_sf"/>
</dbReference>